<feature type="region of interest" description="Disordered" evidence="1">
    <location>
        <begin position="323"/>
        <end position="376"/>
    </location>
</feature>
<dbReference type="AlphaFoldDB" id="A0A382G9K3"/>
<dbReference type="Gene3D" id="2.60.120.260">
    <property type="entry name" value="Galactose-binding domain-like"/>
    <property type="match status" value="1"/>
</dbReference>
<protein>
    <submittedName>
        <fullName evidence="2">Uncharacterized protein</fullName>
    </submittedName>
</protein>
<organism evidence="2">
    <name type="scientific">marine metagenome</name>
    <dbReference type="NCBI Taxonomy" id="408172"/>
    <lineage>
        <taxon>unclassified sequences</taxon>
        <taxon>metagenomes</taxon>
        <taxon>ecological metagenomes</taxon>
    </lineage>
</organism>
<feature type="compositionally biased region" description="Basic and acidic residues" evidence="1">
    <location>
        <begin position="331"/>
        <end position="341"/>
    </location>
</feature>
<sequence length="376" mass="40893">MNYVELINAVLIDMNETVIAETAAGLSGTRGIQTTVKEDLNKAIRNINNEHTQWPYNYDTARYSLFGGKKEYRFPIKVAVTSVSGAFVINERITGGTSSAIGVIRKIKESFLTIEVVDGTFQSSETLTGATSTITATSGSILETTDVDFDSFFLVPRNLIIRGNFDESFTLTNHWTRRTSNPAGTATTGTPALSNASSGNITYAAGVLRLNDGTSDQLIPTVEGEKYRLTVRFASGTAGDSSSTLRVFAGTSSDKDSDLSEDFTISDVGRGAIKTTTFTATNQQTYISLSNEASANLDVDFIEVFQEDLDPKQLRFVSYDEYHSGSSTSSSEREKAHRALVDPDSGFGTPERVYKPNFQESFGISPSPDNDSYDIE</sequence>
<reference evidence="2" key="1">
    <citation type="submission" date="2018-05" db="EMBL/GenBank/DDBJ databases">
        <authorList>
            <person name="Lanie J.A."/>
            <person name="Ng W.-L."/>
            <person name="Kazmierczak K.M."/>
            <person name="Andrzejewski T.M."/>
            <person name="Davidsen T.M."/>
            <person name="Wayne K.J."/>
            <person name="Tettelin H."/>
            <person name="Glass J.I."/>
            <person name="Rusch D."/>
            <person name="Podicherti R."/>
            <person name="Tsui H.-C.T."/>
            <person name="Winkler M.E."/>
        </authorList>
    </citation>
    <scope>NUCLEOTIDE SEQUENCE</scope>
</reference>
<proteinExistence type="predicted"/>
<evidence type="ECO:0000313" key="2">
    <source>
        <dbReference type="EMBL" id="SVB71522.1"/>
    </source>
</evidence>
<dbReference type="EMBL" id="UINC01054158">
    <property type="protein sequence ID" value="SVB71522.1"/>
    <property type="molecule type" value="Genomic_DNA"/>
</dbReference>
<name>A0A382G9K3_9ZZZZ</name>
<accession>A0A382G9K3</accession>
<gene>
    <name evidence="2" type="ORF">METZ01_LOCUS224376</name>
</gene>
<feature type="non-terminal residue" evidence="2">
    <location>
        <position position="376"/>
    </location>
</feature>
<feature type="compositionally biased region" description="Polar residues" evidence="1">
    <location>
        <begin position="358"/>
        <end position="370"/>
    </location>
</feature>
<evidence type="ECO:0000256" key="1">
    <source>
        <dbReference type="SAM" id="MobiDB-lite"/>
    </source>
</evidence>